<keyword evidence="2" id="KW-0378">Hydrolase</keyword>
<reference evidence="3" key="1">
    <citation type="journal article" date="2019" name="Int. J. Syst. Evol. Microbiol.">
        <title>The Global Catalogue of Microorganisms (GCM) 10K type strain sequencing project: providing services to taxonomists for standard genome sequencing and annotation.</title>
        <authorList>
            <consortium name="The Broad Institute Genomics Platform"/>
            <consortium name="The Broad Institute Genome Sequencing Center for Infectious Disease"/>
            <person name="Wu L."/>
            <person name="Ma J."/>
        </authorList>
    </citation>
    <scope>NUCLEOTIDE SEQUENCE [LARGE SCALE GENOMIC DNA]</scope>
    <source>
        <strain evidence="3">CECT 7398</strain>
    </source>
</reference>
<dbReference type="GO" id="GO:0002953">
    <property type="term" value="F:5'-deoxynucleotidase activity"/>
    <property type="evidence" value="ECO:0007669"/>
    <property type="project" value="UniProtKB-EC"/>
</dbReference>
<dbReference type="InterPro" id="IPR003607">
    <property type="entry name" value="HD/PDEase_dom"/>
</dbReference>
<dbReference type="RefSeq" id="WP_076585171.1">
    <property type="nucleotide sequence ID" value="NZ_JABEYA020000001.1"/>
</dbReference>
<dbReference type="EC" id="3.1.3.89" evidence="2"/>
<keyword evidence="3" id="KW-1185">Reference proteome</keyword>
<protein>
    <submittedName>
        <fullName evidence="2">5'-deoxynucleotidase</fullName>
        <ecNumber evidence="2">3.1.3.89</ecNumber>
    </submittedName>
</protein>
<evidence type="ECO:0000259" key="1">
    <source>
        <dbReference type="SMART" id="SM00471"/>
    </source>
</evidence>
<dbReference type="Pfam" id="PF12917">
    <property type="entry name" value="YfbR-like"/>
    <property type="match status" value="1"/>
</dbReference>
<comment type="caution">
    <text evidence="2">The sequence shown here is derived from an EMBL/GenBank/DDBJ whole genome shotgun (WGS) entry which is preliminary data.</text>
</comment>
<accession>A0ABT8BU31</accession>
<feature type="domain" description="HD/PDEase" evidence="1">
    <location>
        <begin position="31"/>
        <end position="156"/>
    </location>
</feature>
<proteinExistence type="predicted"/>
<organism evidence="2 3">
    <name type="scientific">Vibrio ostreicida</name>
    <dbReference type="NCBI Taxonomy" id="526588"/>
    <lineage>
        <taxon>Bacteria</taxon>
        <taxon>Pseudomonadati</taxon>
        <taxon>Pseudomonadota</taxon>
        <taxon>Gammaproteobacteria</taxon>
        <taxon>Vibrionales</taxon>
        <taxon>Vibrionaceae</taxon>
        <taxon>Vibrio</taxon>
    </lineage>
</organism>
<gene>
    <name evidence="2" type="primary">yfbR</name>
    <name evidence="2" type="ORF">QWZ16_12245</name>
</gene>
<evidence type="ECO:0000313" key="2">
    <source>
        <dbReference type="EMBL" id="MDN3610473.1"/>
    </source>
</evidence>
<dbReference type="SMART" id="SM00471">
    <property type="entry name" value="HDc"/>
    <property type="match status" value="1"/>
</dbReference>
<name>A0ABT8BU31_9VIBR</name>
<dbReference type="NCBIfam" id="NF003009">
    <property type="entry name" value="PRK03826.1"/>
    <property type="match status" value="1"/>
</dbReference>
<dbReference type="Gene3D" id="1.10.3210.10">
    <property type="entry name" value="Hypothetical protein af1432"/>
    <property type="match status" value="1"/>
</dbReference>
<sequence>MTDTTNKQSTFMAWVTRMPLIKRWALMHCFQEENVSEHSHQVSVIAHLLTVIKNRRHGGNLNPERAAVIAIYHEISETKLQDMNSKTKYHSPEFTAAFKKLEDIAEQECLDTLPEDLREEFSGLLVQKNVATEYKAIVKAADILAAYIKTLNELRFNNDEFLHVKEGLDSRIETLIETMPEVKDFMDIFCDSCTTTFDKISG</sequence>
<dbReference type="SUPFAM" id="SSF109604">
    <property type="entry name" value="HD-domain/PDEase-like"/>
    <property type="match status" value="1"/>
</dbReference>
<dbReference type="Proteomes" id="UP001238540">
    <property type="component" value="Unassembled WGS sequence"/>
</dbReference>
<dbReference type="EMBL" id="JAUFQC010000001">
    <property type="protein sequence ID" value="MDN3610473.1"/>
    <property type="molecule type" value="Genomic_DNA"/>
</dbReference>
<evidence type="ECO:0000313" key="3">
    <source>
        <dbReference type="Proteomes" id="UP001238540"/>
    </source>
</evidence>